<reference evidence="2" key="1">
    <citation type="submission" date="2021-01" db="EMBL/GenBank/DDBJ databases">
        <authorList>
            <person name="Corre E."/>
            <person name="Pelletier E."/>
            <person name="Niang G."/>
            <person name="Scheremetjew M."/>
            <person name="Finn R."/>
            <person name="Kale V."/>
            <person name="Holt S."/>
            <person name="Cochrane G."/>
            <person name="Meng A."/>
            <person name="Brown T."/>
            <person name="Cohen L."/>
        </authorList>
    </citation>
    <scope>NUCLEOTIDE SEQUENCE</scope>
    <source>
        <strain evidence="2">CCMP 769</strain>
    </source>
</reference>
<evidence type="ECO:0000256" key="1">
    <source>
        <dbReference type="SAM" id="MobiDB-lite"/>
    </source>
</evidence>
<sequence length="108" mass="12024">MDISFHKRSIANFYSWAVLPTTLQKPRMRPATLNQGWFLVSTNSSRMAMTLSMKNHNDALLPAGLLNILLAERPLQVVCSKAQPQRHQSGRFGAASHQLAIPPINSTK</sequence>
<organism evidence="2">
    <name type="scientific">Rhodosorus marinus</name>
    <dbReference type="NCBI Taxonomy" id="101924"/>
    <lineage>
        <taxon>Eukaryota</taxon>
        <taxon>Rhodophyta</taxon>
        <taxon>Stylonematophyceae</taxon>
        <taxon>Stylonematales</taxon>
        <taxon>Stylonemataceae</taxon>
        <taxon>Rhodosorus</taxon>
    </lineage>
</organism>
<protein>
    <submittedName>
        <fullName evidence="2">Uncharacterized protein</fullName>
    </submittedName>
</protein>
<dbReference type="AlphaFoldDB" id="A0A7S3EE03"/>
<feature type="region of interest" description="Disordered" evidence="1">
    <location>
        <begin position="88"/>
        <end position="108"/>
    </location>
</feature>
<evidence type="ECO:0000313" key="2">
    <source>
        <dbReference type="EMBL" id="CAE0048345.1"/>
    </source>
</evidence>
<dbReference type="EMBL" id="HBHW01021129">
    <property type="protein sequence ID" value="CAE0048346.1"/>
    <property type="molecule type" value="Transcribed_RNA"/>
</dbReference>
<name>A0A7S3EE03_9RHOD</name>
<proteinExistence type="predicted"/>
<evidence type="ECO:0000313" key="3">
    <source>
        <dbReference type="EMBL" id="CAE0048346.1"/>
    </source>
</evidence>
<gene>
    <name evidence="2" type="ORF">RMAR00112_LOCUS16334</name>
    <name evidence="3" type="ORF">RMAR00112_LOCUS16335</name>
</gene>
<accession>A0A7S3EE03</accession>
<dbReference type="EMBL" id="HBHW01021128">
    <property type="protein sequence ID" value="CAE0048345.1"/>
    <property type="molecule type" value="Transcribed_RNA"/>
</dbReference>